<reference evidence="3" key="1">
    <citation type="submission" date="2017-09" db="EMBL/GenBank/DDBJ databases">
        <title>FDA dAtabase for Regulatory Grade micrObial Sequences (FDA-ARGOS): Supporting development and validation of Infectious Disease Dx tests.</title>
        <authorList>
            <person name="Minogue T."/>
            <person name="Wolcott M."/>
            <person name="Wasieloski L."/>
            <person name="Aguilar W."/>
            <person name="Moore D."/>
            <person name="Tallon L."/>
            <person name="Sadzewicz L."/>
            <person name="Ott S."/>
            <person name="Zhao X."/>
            <person name="Nagaraj S."/>
            <person name="Vavikolanu K."/>
            <person name="Aluvathingal J."/>
            <person name="Nadendla S."/>
            <person name="Sichtig H."/>
        </authorList>
    </citation>
    <scope>NUCLEOTIDE SEQUENCE [LARGE SCALE GENOMIC DNA]</scope>
    <source>
        <strain evidence="3">FDAARGOS_369</strain>
    </source>
</reference>
<gene>
    <name evidence="2" type="ORF">CO690_01225</name>
</gene>
<organism evidence="2 3">
    <name type="scientific">Rothia mucilaginosa</name>
    <dbReference type="NCBI Taxonomy" id="43675"/>
    <lineage>
        <taxon>Bacteria</taxon>
        <taxon>Bacillati</taxon>
        <taxon>Actinomycetota</taxon>
        <taxon>Actinomycetes</taxon>
        <taxon>Micrococcales</taxon>
        <taxon>Micrococcaceae</taxon>
        <taxon>Rothia</taxon>
    </lineage>
</organism>
<dbReference type="Proteomes" id="UP000218628">
    <property type="component" value="Chromosome"/>
</dbReference>
<protein>
    <submittedName>
        <fullName evidence="2">DUF4253 domain-containing protein</fullName>
    </submittedName>
</protein>
<proteinExistence type="predicted"/>
<feature type="domain" description="DUF4253" evidence="1">
    <location>
        <begin position="167"/>
        <end position="273"/>
    </location>
</feature>
<sequence>MAELYERFVALYPYPHERIRHGAPRAELNRRYLEHLYEGKNRGTTPIVVALDPTLLGTIENNVSLRTSTPVQDITADTVKRYAHELITDQHRYLDQVGVEVAAHEAFRHLNESTYLQTYRRLMENGELGEDDIGTPLKAEYPFELTAGIINEKVKATDIDSAAELLIMDLPLRDASGVFAYLPFGGWDSSPSPEAMLSIARYWFERDDAYPAVIASDFIEFYTPVPVTTRRDAEILAVEHTMVSSAMPVRVYRGFDKLVEALYGQHDWYLWWEQLPAVLLIETP</sequence>
<evidence type="ECO:0000313" key="3">
    <source>
        <dbReference type="Proteomes" id="UP000218628"/>
    </source>
</evidence>
<evidence type="ECO:0000313" key="2">
    <source>
        <dbReference type="EMBL" id="ATF62369.1"/>
    </source>
</evidence>
<accession>A0A291DDH5</accession>
<dbReference type="Pfam" id="PF14062">
    <property type="entry name" value="DUF4253"/>
    <property type="match status" value="1"/>
</dbReference>
<dbReference type="AlphaFoldDB" id="A0A291DDH5"/>
<evidence type="ECO:0000259" key="1">
    <source>
        <dbReference type="Pfam" id="PF14062"/>
    </source>
</evidence>
<name>A0A291DDH5_9MICC</name>
<dbReference type="RefSeq" id="WP_049341268.1">
    <property type="nucleotide sequence ID" value="NZ_CAUUAY010000008.1"/>
</dbReference>
<dbReference type="EMBL" id="CP023510">
    <property type="protein sequence ID" value="ATF62369.1"/>
    <property type="molecule type" value="Genomic_DNA"/>
</dbReference>
<dbReference type="InterPro" id="IPR025349">
    <property type="entry name" value="DUF4253"/>
</dbReference>